<evidence type="ECO:0000313" key="2">
    <source>
        <dbReference type="EMBL" id="VFU20820.1"/>
    </source>
</evidence>
<accession>A0A6N2K4L4</accession>
<keyword evidence="1" id="KW-0732">Signal</keyword>
<dbReference type="AlphaFoldDB" id="A0A6N2K4L4"/>
<reference evidence="2" key="1">
    <citation type="submission" date="2019-03" db="EMBL/GenBank/DDBJ databases">
        <authorList>
            <person name="Mank J."/>
            <person name="Almeida P."/>
        </authorList>
    </citation>
    <scope>NUCLEOTIDE SEQUENCE</scope>
    <source>
        <strain evidence="2">78183</strain>
    </source>
</reference>
<organism evidence="2">
    <name type="scientific">Salix viminalis</name>
    <name type="common">Common osier</name>
    <name type="synonym">Basket willow</name>
    <dbReference type="NCBI Taxonomy" id="40686"/>
    <lineage>
        <taxon>Eukaryota</taxon>
        <taxon>Viridiplantae</taxon>
        <taxon>Streptophyta</taxon>
        <taxon>Embryophyta</taxon>
        <taxon>Tracheophyta</taxon>
        <taxon>Spermatophyta</taxon>
        <taxon>Magnoliopsida</taxon>
        <taxon>eudicotyledons</taxon>
        <taxon>Gunneridae</taxon>
        <taxon>Pentapetalae</taxon>
        <taxon>rosids</taxon>
        <taxon>fabids</taxon>
        <taxon>Malpighiales</taxon>
        <taxon>Salicaceae</taxon>
        <taxon>Saliceae</taxon>
        <taxon>Salix</taxon>
    </lineage>
</organism>
<name>A0A6N2K4L4_SALVM</name>
<evidence type="ECO:0000256" key="1">
    <source>
        <dbReference type="SAM" id="SignalP"/>
    </source>
</evidence>
<sequence>MLRFKAILASLVLLILVFTSIHSAAGKNDASDSFRSWRRINHGGARGPRKHLVNPTAEHPFEVSKLPV</sequence>
<dbReference type="EMBL" id="CAADRP010000001">
    <property type="protein sequence ID" value="VFU20820.1"/>
    <property type="molecule type" value="Genomic_DNA"/>
</dbReference>
<feature type="signal peptide" evidence="1">
    <location>
        <begin position="1"/>
        <end position="26"/>
    </location>
</feature>
<gene>
    <name evidence="2" type="ORF">SVIM_LOCUS8353</name>
</gene>
<feature type="chain" id="PRO_5026761029" evidence="1">
    <location>
        <begin position="27"/>
        <end position="68"/>
    </location>
</feature>
<proteinExistence type="predicted"/>
<protein>
    <submittedName>
        <fullName evidence="2">Uncharacterized protein</fullName>
    </submittedName>
</protein>